<keyword evidence="4" id="KW-0472">Membrane</keyword>
<proteinExistence type="predicted"/>
<keyword evidence="2" id="KW-0175">Coiled coil</keyword>
<organism evidence="6 7">
    <name type="scientific">Reticulomyxa filosa</name>
    <dbReference type="NCBI Taxonomy" id="46433"/>
    <lineage>
        <taxon>Eukaryota</taxon>
        <taxon>Sar</taxon>
        <taxon>Rhizaria</taxon>
        <taxon>Retaria</taxon>
        <taxon>Foraminifera</taxon>
        <taxon>Monothalamids</taxon>
        <taxon>Reticulomyxidae</taxon>
        <taxon>Reticulomyxa</taxon>
    </lineage>
</organism>
<dbReference type="GO" id="GO:0017040">
    <property type="term" value="F:N-acylsphingosine amidohydrolase activity"/>
    <property type="evidence" value="ECO:0007669"/>
    <property type="project" value="UniProtKB-EC"/>
</dbReference>
<dbReference type="AlphaFoldDB" id="X6P666"/>
<accession>X6P666</accession>
<evidence type="ECO:0000256" key="4">
    <source>
        <dbReference type="SAM" id="Phobius"/>
    </source>
</evidence>
<dbReference type="InterPro" id="IPR029130">
    <property type="entry name" value="Acid_ceramidase_N"/>
</dbReference>
<protein>
    <recommendedName>
        <fullName evidence="1">ceramidase</fullName>
        <ecNumber evidence="1">3.5.1.23</ecNumber>
    </recommendedName>
</protein>
<dbReference type="Proteomes" id="UP000023152">
    <property type="component" value="Unassembled WGS sequence"/>
</dbReference>
<feature type="transmembrane region" description="Helical" evidence="4">
    <location>
        <begin position="435"/>
        <end position="453"/>
    </location>
</feature>
<feature type="transmembrane region" description="Helical" evidence="4">
    <location>
        <begin position="460"/>
        <end position="479"/>
    </location>
</feature>
<gene>
    <name evidence="6" type="ORF">RFI_03416</name>
</gene>
<comment type="caution">
    <text evidence="6">The sequence shown here is derived from an EMBL/GenBank/DDBJ whole genome shotgun (WGS) entry which is preliminary data.</text>
</comment>
<evidence type="ECO:0000259" key="5">
    <source>
        <dbReference type="Pfam" id="PF15508"/>
    </source>
</evidence>
<evidence type="ECO:0000256" key="3">
    <source>
        <dbReference type="SAM" id="MobiDB-lite"/>
    </source>
</evidence>
<evidence type="ECO:0000313" key="7">
    <source>
        <dbReference type="Proteomes" id="UP000023152"/>
    </source>
</evidence>
<dbReference type="PANTHER" id="PTHR28583:SF1">
    <property type="entry name" value="ACID CERAMIDASE"/>
    <property type="match status" value="1"/>
</dbReference>
<evidence type="ECO:0000313" key="6">
    <source>
        <dbReference type="EMBL" id="ETO33686.1"/>
    </source>
</evidence>
<evidence type="ECO:0000256" key="1">
    <source>
        <dbReference type="ARBA" id="ARBA00011891"/>
    </source>
</evidence>
<feature type="coiled-coil region" evidence="2">
    <location>
        <begin position="52"/>
        <end position="86"/>
    </location>
</feature>
<feature type="domain" description="Acid ceramidase N-terminal" evidence="5">
    <location>
        <begin position="549"/>
        <end position="608"/>
    </location>
</feature>
<evidence type="ECO:0000256" key="2">
    <source>
        <dbReference type="SAM" id="Coils"/>
    </source>
</evidence>
<name>X6P666_RETFI</name>
<dbReference type="PANTHER" id="PTHR28583">
    <property type="entry name" value="ACID AMIDASE"/>
    <property type="match status" value="1"/>
</dbReference>
<keyword evidence="4" id="KW-1133">Transmembrane helix</keyword>
<dbReference type="OrthoDB" id="5273684at2759"/>
<sequence>MSLASDKIACPPFEIRNGLSNDAHLSLQQHVRKLQQEILSKTMTYDILVNRSEMVQKRLESKESRIKSLTAELQKLQQQLGEKREEELHLDGERMEDMQENVPPQQSHLKTKRRNANLRTTSRQSEREEESSKSQAQQEVLLLQQTNKKMEALDIGIEKAWNDLKQQMNAMEQNIKKIEQNNETWTQELFVGVNELMKDMKLQITQANKKACLRVNDNEEDDKSNRKKTVAKRTKTRNLWHDKWNEVAVLKTLCQDISGKFAQLQHLLPRPKDVNDLTLLVKQFIQSDSKSPPLSLQQWLKVQLSLMQTSASITSHLRQTLLTLVLRTFVNDFTWEPRLMEVQFRAEQFLSDARLNRDPFNHTSSNAIVAWCQELVNEKASAFIYVSSEALLYPVYCFFETINNSIQDTKHEMTSLVTAKATISSTKTKSPSASLGWLAFVFFFGAMFCFGAYVKKNTQVVYNGMYCFFFLFKAVRFYWNNTFQQMRSVLFFQMFYLVTCKCAQAIGKTYFVIVRIEHAFPMYNFSFFQTQDGASERVFLFSFLQFLRTMPWFDIDLDTDPYDRWKEVALTLKTEIQYLVDFVFHMDTFFEKDLLPIVEMRSSEILERMGSEYGPEIQGLADYTEIEVAKLIIVNSAYELMGLCTSIVAQNSDGTMYHGRNLDFGLYPGINWTDFQWGLTEALRPTLFNARMNKGGQVLYSAVFFGGNTTKQKKTYRYVGVLTGVRANAMSITVDSRYDDNYDKYLIDWYTHPESDLQFLTFTTRNAIENLDSYDAAVSFIMNTPLMCPAYVIIGGPNPTQGAVLTMGPNRTLEDYWNIPIGLPANDTNQVLLKKEFFLIPFFF</sequence>
<dbReference type="EMBL" id="ASPP01003198">
    <property type="protein sequence ID" value="ETO33686.1"/>
    <property type="molecule type" value="Genomic_DNA"/>
</dbReference>
<keyword evidence="4" id="KW-0812">Transmembrane</keyword>
<dbReference type="EC" id="3.5.1.23" evidence="1"/>
<keyword evidence="7" id="KW-1185">Reference proteome</keyword>
<feature type="region of interest" description="Disordered" evidence="3">
    <location>
        <begin position="98"/>
        <end position="137"/>
    </location>
</feature>
<reference evidence="6 7" key="1">
    <citation type="journal article" date="2013" name="Curr. Biol.">
        <title>The Genome of the Foraminiferan Reticulomyxa filosa.</title>
        <authorList>
            <person name="Glockner G."/>
            <person name="Hulsmann N."/>
            <person name="Schleicher M."/>
            <person name="Noegel A.A."/>
            <person name="Eichinger L."/>
            <person name="Gallinger C."/>
            <person name="Pawlowski J."/>
            <person name="Sierra R."/>
            <person name="Euteneuer U."/>
            <person name="Pillet L."/>
            <person name="Moustafa A."/>
            <person name="Platzer M."/>
            <person name="Groth M."/>
            <person name="Szafranski K."/>
            <person name="Schliwa M."/>
        </authorList>
    </citation>
    <scope>NUCLEOTIDE SEQUENCE [LARGE SCALE GENOMIC DNA]</scope>
</reference>
<dbReference type="Pfam" id="PF15508">
    <property type="entry name" value="NAAA-beta"/>
    <property type="match status" value="1"/>
</dbReference>